<dbReference type="InterPro" id="IPR031310">
    <property type="entry name" value="Ribosomal_uL5_N"/>
</dbReference>
<evidence type="ECO:0000313" key="9">
    <source>
        <dbReference type="EMBL" id="PJE59739.1"/>
    </source>
</evidence>
<dbReference type="HAMAP" id="MF_01333_B">
    <property type="entry name" value="Ribosomal_uL5_B"/>
    <property type="match status" value="1"/>
</dbReference>
<dbReference type="EMBL" id="PFEA01000037">
    <property type="protein sequence ID" value="PJE59739.1"/>
    <property type="molecule type" value="Genomic_DNA"/>
</dbReference>
<keyword evidence="2 5" id="KW-0689">Ribosomal protein</keyword>
<dbReference type="AlphaFoldDB" id="A0A2M8KIJ5"/>
<keyword evidence="5" id="KW-0820">tRNA-binding</keyword>
<dbReference type="FunFam" id="3.30.1440.10:FF:000001">
    <property type="entry name" value="50S ribosomal protein L5"/>
    <property type="match status" value="1"/>
</dbReference>
<proteinExistence type="inferred from homology"/>
<evidence type="ECO:0000259" key="8">
    <source>
        <dbReference type="Pfam" id="PF00673"/>
    </source>
</evidence>
<comment type="caution">
    <text evidence="9">The sequence shown here is derived from an EMBL/GenBank/DDBJ whole genome shotgun (WGS) entry which is preliminary data.</text>
</comment>
<evidence type="ECO:0000259" key="7">
    <source>
        <dbReference type="Pfam" id="PF00281"/>
    </source>
</evidence>
<dbReference type="Pfam" id="PF00281">
    <property type="entry name" value="Ribosomal_L5"/>
    <property type="match status" value="1"/>
</dbReference>
<dbReference type="Pfam" id="PF00673">
    <property type="entry name" value="Ribosomal_L5_C"/>
    <property type="match status" value="1"/>
</dbReference>
<protein>
    <recommendedName>
        <fullName evidence="4 5">Large ribosomal subunit protein uL5</fullName>
    </recommendedName>
</protein>
<comment type="similarity">
    <text evidence="1 5 6">Belongs to the universal ribosomal protein uL5 family.</text>
</comment>
<evidence type="ECO:0000256" key="4">
    <source>
        <dbReference type="ARBA" id="ARBA00035245"/>
    </source>
</evidence>
<dbReference type="InterPro" id="IPR022803">
    <property type="entry name" value="Ribosomal_uL5_dom_sf"/>
</dbReference>
<dbReference type="GO" id="GO:1990904">
    <property type="term" value="C:ribonucleoprotein complex"/>
    <property type="evidence" value="ECO:0007669"/>
    <property type="project" value="UniProtKB-KW"/>
</dbReference>
<dbReference type="Gene3D" id="3.30.1440.10">
    <property type="match status" value="1"/>
</dbReference>
<dbReference type="GO" id="GO:0003735">
    <property type="term" value="F:structural constituent of ribosome"/>
    <property type="evidence" value="ECO:0007669"/>
    <property type="project" value="InterPro"/>
</dbReference>
<keyword evidence="3 5" id="KW-0687">Ribonucleoprotein</keyword>
<dbReference type="GO" id="GO:0000049">
    <property type="term" value="F:tRNA binding"/>
    <property type="evidence" value="ECO:0007669"/>
    <property type="project" value="UniProtKB-UniRule"/>
</dbReference>
<keyword evidence="5" id="KW-0694">RNA-binding</keyword>
<evidence type="ECO:0000313" key="10">
    <source>
        <dbReference type="Proteomes" id="UP000231086"/>
    </source>
</evidence>
<dbReference type="NCBIfam" id="NF000585">
    <property type="entry name" value="PRK00010.1"/>
    <property type="match status" value="1"/>
</dbReference>
<evidence type="ECO:0000256" key="6">
    <source>
        <dbReference type="RuleBase" id="RU003930"/>
    </source>
</evidence>
<comment type="function">
    <text evidence="5">This is 1 of the proteins that bind and probably mediate the attachment of the 5S RNA into the large ribosomal subunit, where it forms part of the central protuberance. In the 70S ribosome it contacts protein S13 of the 30S subunit (bridge B1b), connecting the 2 subunits; this bridge is implicated in subunit movement. Contacts the P site tRNA; the 5S rRNA and some of its associated proteins might help stabilize positioning of ribosome-bound tRNAs.</text>
</comment>
<dbReference type="SUPFAM" id="SSF55282">
    <property type="entry name" value="RL5-like"/>
    <property type="match status" value="1"/>
</dbReference>
<evidence type="ECO:0000256" key="1">
    <source>
        <dbReference type="ARBA" id="ARBA00008553"/>
    </source>
</evidence>
<comment type="subunit">
    <text evidence="5">Part of the 50S ribosomal subunit; part of the 5S rRNA/L5/L18/L25 subcomplex. Contacts the 5S rRNA and the P site tRNA. Forms a bridge to the 30S subunit in the 70S ribosome.</text>
</comment>
<feature type="domain" description="Large ribosomal subunit protein uL5 C-terminal" evidence="8">
    <location>
        <begin position="84"/>
        <end position="176"/>
    </location>
</feature>
<dbReference type="PIRSF" id="PIRSF002161">
    <property type="entry name" value="Ribosomal_L5"/>
    <property type="match status" value="1"/>
</dbReference>
<sequence length="183" mass="20719">MNLKEKYNREIKPALQEQLKLTNQLAVPAPVKAVVNIGVGKYRDDQEAQKAIVHDLALLTGQQPQKTFARQAIAGFKIRRGSHVGYKITLRGRKMYDFISRLFNLSLPRTRDFRGLPEKSVDQAGNLTLGIKEHIVFPEISHENVRFIFSLEVVLVSSARSRQEALALFRLLGVPFRVAKKNA</sequence>
<feature type="domain" description="Large ribosomal subunit protein uL5 N-terminal" evidence="7">
    <location>
        <begin position="23"/>
        <end position="79"/>
    </location>
</feature>
<dbReference type="GO" id="GO:0019843">
    <property type="term" value="F:rRNA binding"/>
    <property type="evidence" value="ECO:0007669"/>
    <property type="project" value="UniProtKB-UniRule"/>
</dbReference>
<evidence type="ECO:0000256" key="3">
    <source>
        <dbReference type="ARBA" id="ARBA00023274"/>
    </source>
</evidence>
<evidence type="ECO:0000256" key="5">
    <source>
        <dbReference type="HAMAP-Rule" id="MF_01333"/>
    </source>
</evidence>
<dbReference type="GO" id="GO:0005840">
    <property type="term" value="C:ribosome"/>
    <property type="evidence" value="ECO:0007669"/>
    <property type="project" value="UniProtKB-KW"/>
</dbReference>
<name>A0A2M8KIJ5_9BACT</name>
<evidence type="ECO:0000256" key="2">
    <source>
        <dbReference type="ARBA" id="ARBA00022980"/>
    </source>
</evidence>
<dbReference type="PANTHER" id="PTHR11994">
    <property type="entry name" value="60S RIBOSOMAL PROTEIN L11-RELATED"/>
    <property type="match status" value="1"/>
</dbReference>
<dbReference type="InterPro" id="IPR020930">
    <property type="entry name" value="Ribosomal_uL5_bac-type"/>
</dbReference>
<dbReference type="GO" id="GO:0006412">
    <property type="term" value="P:translation"/>
    <property type="evidence" value="ECO:0007669"/>
    <property type="project" value="UniProtKB-UniRule"/>
</dbReference>
<accession>A0A2M8KIJ5</accession>
<dbReference type="Proteomes" id="UP000231086">
    <property type="component" value="Unassembled WGS sequence"/>
</dbReference>
<gene>
    <name evidence="5" type="primary">rplE</name>
    <name evidence="9" type="ORF">COU85_02120</name>
</gene>
<keyword evidence="5" id="KW-0699">rRNA-binding</keyword>
<dbReference type="InterPro" id="IPR031309">
    <property type="entry name" value="Ribosomal_uL5_C"/>
</dbReference>
<reference evidence="10" key="1">
    <citation type="submission" date="2017-09" db="EMBL/GenBank/DDBJ databases">
        <title>Depth-based differentiation of microbial function through sediment-hosted aquifers and enrichment of novel symbionts in the deep terrestrial subsurface.</title>
        <authorList>
            <person name="Probst A.J."/>
            <person name="Ladd B."/>
            <person name="Jarett J.K."/>
            <person name="Geller-Mcgrath D.E."/>
            <person name="Sieber C.M.K."/>
            <person name="Emerson J.B."/>
            <person name="Anantharaman K."/>
            <person name="Thomas B.C."/>
            <person name="Malmstrom R."/>
            <person name="Stieglmeier M."/>
            <person name="Klingl A."/>
            <person name="Woyke T."/>
            <person name="Ryan C.M."/>
            <person name="Banfield J.F."/>
        </authorList>
    </citation>
    <scope>NUCLEOTIDE SEQUENCE [LARGE SCALE GENOMIC DNA]</scope>
</reference>
<organism evidence="9 10">
    <name type="scientific">Candidatus Portnoybacteria bacterium CG10_big_fil_rev_8_21_14_0_10_44_7</name>
    <dbReference type="NCBI Taxonomy" id="1974816"/>
    <lineage>
        <taxon>Bacteria</taxon>
        <taxon>Candidatus Portnoyibacteriota</taxon>
    </lineage>
</organism>
<dbReference type="InterPro" id="IPR002132">
    <property type="entry name" value="Ribosomal_uL5"/>
</dbReference>